<evidence type="ECO:0000256" key="7">
    <source>
        <dbReference type="SAM" id="Phobius"/>
    </source>
</evidence>
<feature type="compositionally biased region" description="Low complexity" evidence="6">
    <location>
        <begin position="540"/>
        <end position="549"/>
    </location>
</feature>
<feature type="transmembrane region" description="Helical" evidence="7">
    <location>
        <begin position="499"/>
        <end position="519"/>
    </location>
</feature>
<organism evidence="9 10">
    <name type="scientific">Kwoniella dendrophila CBS 6074</name>
    <dbReference type="NCBI Taxonomy" id="1295534"/>
    <lineage>
        <taxon>Eukaryota</taxon>
        <taxon>Fungi</taxon>
        <taxon>Dikarya</taxon>
        <taxon>Basidiomycota</taxon>
        <taxon>Agaricomycotina</taxon>
        <taxon>Tremellomycetes</taxon>
        <taxon>Tremellales</taxon>
        <taxon>Cryptococcaceae</taxon>
        <taxon>Kwoniella</taxon>
    </lineage>
</organism>
<dbReference type="InterPro" id="IPR011701">
    <property type="entry name" value="MFS"/>
</dbReference>
<dbReference type="SUPFAM" id="SSF103473">
    <property type="entry name" value="MFS general substrate transporter"/>
    <property type="match status" value="2"/>
</dbReference>
<dbReference type="Proteomes" id="UP001355207">
    <property type="component" value="Chromosome 6"/>
</dbReference>
<feature type="transmembrane region" description="Helical" evidence="7">
    <location>
        <begin position="149"/>
        <end position="172"/>
    </location>
</feature>
<dbReference type="GO" id="GO:0022857">
    <property type="term" value="F:transmembrane transporter activity"/>
    <property type="evidence" value="ECO:0007669"/>
    <property type="project" value="InterPro"/>
</dbReference>
<dbReference type="PROSITE" id="PS50850">
    <property type="entry name" value="MFS"/>
    <property type="match status" value="1"/>
</dbReference>
<evidence type="ECO:0000256" key="4">
    <source>
        <dbReference type="ARBA" id="ARBA00022989"/>
    </source>
</evidence>
<evidence type="ECO:0000259" key="8">
    <source>
        <dbReference type="PROSITE" id="PS50850"/>
    </source>
</evidence>
<dbReference type="PANTHER" id="PTHR42718">
    <property type="entry name" value="MAJOR FACILITATOR SUPERFAMILY MULTIDRUG TRANSPORTER MFSC"/>
    <property type="match status" value="1"/>
</dbReference>
<feature type="transmembrane region" description="Helical" evidence="7">
    <location>
        <begin position="57"/>
        <end position="83"/>
    </location>
</feature>
<dbReference type="PROSITE" id="PS00216">
    <property type="entry name" value="SUGAR_TRANSPORT_1"/>
    <property type="match status" value="1"/>
</dbReference>
<evidence type="ECO:0000256" key="3">
    <source>
        <dbReference type="ARBA" id="ARBA00022692"/>
    </source>
</evidence>
<feature type="region of interest" description="Disordered" evidence="6">
    <location>
        <begin position="528"/>
        <end position="558"/>
    </location>
</feature>
<evidence type="ECO:0000256" key="2">
    <source>
        <dbReference type="ARBA" id="ARBA00022448"/>
    </source>
</evidence>
<feature type="transmembrane region" description="Helical" evidence="7">
    <location>
        <begin position="363"/>
        <end position="383"/>
    </location>
</feature>
<reference evidence="9 10" key="1">
    <citation type="submission" date="2024-01" db="EMBL/GenBank/DDBJ databases">
        <title>Comparative genomics of Cryptococcus and Kwoniella reveals pathogenesis evolution and contrasting modes of karyotype evolution via chromosome fusion or intercentromeric recombination.</title>
        <authorList>
            <person name="Coelho M.A."/>
            <person name="David-Palma M."/>
            <person name="Shea T."/>
            <person name="Bowers K."/>
            <person name="McGinley-Smith S."/>
            <person name="Mohammad A.W."/>
            <person name="Gnirke A."/>
            <person name="Yurkov A.M."/>
            <person name="Nowrousian M."/>
            <person name="Sun S."/>
            <person name="Cuomo C.A."/>
            <person name="Heitman J."/>
        </authorList>
    </citation>
    <scope>NUCLEOTIDE SEQUENCE [LARGE SCALE GENOMIC DNA]</scope>
    <source>
        <strain evidence="9 10">CBS 6074</strain>
    </source>
</reference>
<keyword evidence="5 7" id="KW-0472">Membrane</keyword>
<proteinExistence type="predicted"/>
<dbReference type="Pfam" id="PF07690">
    <property type="entry name" value="MFS_1"/>
    <property type="match status" value="1"/>
</dbReference>
<feature type="transmembrane region" description="Helical" evidence="7">
    <location>
        <begin position="215"/>
        <end position="235"/>
    </location>
</feature>
<evidence type="ECO:0000313" key="9">
    <source>
        <dbReference type="EMBL" id="WWC90121.1"/>
    </source>
</evidence>
<dbReference type="InterPro" id="IPR005829">
    <property type="entry name" value="Sugar_transporter_CS"/>
</dbReference>
<accession>A0AAX4JXH9</accession>
<comment type="subcellular location">
    <subcellularLocation>
        <location evidence="1">Membrane</location>
        <topology evidence="1">Multi-pass membrane protein</topology>
    </subcellularLocation>
</comment>
<dbReference type="GeneID" id="91095724"/>
<feature type="region of interest" description="Disordered" evidence="6">
    <location>
        <begin position="1"/>
        <end position="23"/>
    </location>
</feature>
<name>A0AAX4JXH9_9TREE</name>
<feature type="transmembrane region" description="Helical" evidence="7">
    <location>
        <begin position="280"/>
        <end position="303"/>
    </location>
</feature>
<evidence type="ECO:0000256" key="5">
    <source>
        <dbReference type="ARBA" id="ARBA00023136"/>
    </source>
</evidence>
<keyword evidence="3 7" id="KW-0812">Transmembrane</keyword>
<protein>
    <recommendedName>
        <fullName evidence="8">Major facilitator superfamily (MFS) profile domain-containing protein</fullName>
    </recommendedName>
</protein>
<feature type="domain" description="Major facilitator superfamily (MFS) profile" evidence="8">
    <location>
        <begin position="59"/>
        <end position="523"/>
    </location>
</feature>
<keyword evidence="10" id="KW-1185">Reference proteome</keyword>
<feature type="transmembrane region" description="Helical" evidence="7">
    <location>
        <begin position="324"/>
        <end position="343"/>
    </location>
</feature>
<feature type="compositionally biased region" description="Polar residues" evidence="6">
    <location>
        <begin position="1"/>
        <end position="13"/>
    </location>
</feature>
<sequence length="558" mass="60810">MNNNDTIAPNVQASHKKGSNQVPEAIEDRSAGDIEANARPTTTISDNPKILSLTKQVFITITLALTTVLTSSGAQVLFIALPTIEKDLKVNEGELQWIVVSYNLAVGCLLLVSGRIADIYGRKKLLIAGMVILTIFNFIGGFMKNGSALIVTRALAGCGVALTTPSTTGIIAELFEGKARSRVFTIYAAGYSLGGILGLVIGGLFVSYVRHTWRSALFFITGLGLLGTIMAIFIIPSDGTHTKDKHVDWPGAILSTVGLVFFSFAISGAQSAPEGWKTDYILALLVIGVFLIIAFFFWEHHVATKTPHSPMMRLALWTRAKGRLAVLYLTGFLAMMGFIPALYNSTLFFQNVQSTGTVGAMLRFLPTEISGVICTILVILLIHRVPAYQLLVLGLLATGFGNMCFALSEENTNYWKLPFHGMWLIVFGCDLYQPTGLIFVSKFSYSDEYSVAGGLFQTMLRLGNSVGLALSSIMFNSIYQQNLHKGLEDKIAYLKGLQASFWLSAGGCWFGVFIASFALKSLGTVGKDQEDKEKENDKAQNPVQNQNQEENIKSRAEE</sequence>
<evidence type="ECO:0000313" key="10">
    <source>
        <dbReference type="Proteomes" id="UP001355207"/>
    </source>
</evidence>
<evidence type="ECO:0000256" key="6">
    <source>
        <dbReference type="SAM" id="MobiDB-lite"/>
    </source>
</evidence>
<dbReference type="RefSeq" id="XP_066076884.1">
    <property type="nucleotide sequence ID" value="XM_066220787.1"/>
</dbReference>
<feature type="compositionally biased region" description="Basic and acidic residues" evidence="6">
    <location>
        <begin position="528"/>
        <end position="538"/>
    </location>
</feature>
<feature type="transmembrane region" description="Helical" evidence="7">
    <location>
        <begin position="390"/>
        <end position="408"/>
    </location>
</feature>
<keyword evidence="2" id="KW-0813">Transport</keyword>
<feature type="transmembrane region" description="Helical" evidence="7">
    <location>
        <begin position="460"/>
        <end position="479"/>
    </location>
</feature>
<gene>
    <name evidence="9" type="ORF">L201_005054</name>
</gene>
<keyword evidence="4 7" id="KW-1133">Transmembrane helix</keyword>
<evidence type="ECO:0000256" key="1">
    <source>
        <dbReference type="ARBA" id="ARBA00004141"/>
    </source>
</evidence>
<feature type="transmembrane region" description="Helical" evidence="7">
    <location>
        <begin position="184"/>
        <end position="209"/>
    </location>
</feature>
<dbReference type="PANTHER" id="PTHR42718:SF9">
    <property type="entry name" value="MAJOR FACILITATOR SUPERFAMILY MULTIDRUG TRANSPORTER MFSC"/>
    <property type="match status" value="1"/>
</dbReference>
<dbReference type="EMBL" id="CP144103">
    <property type="protein sequence ID" value="WWC90121.1"/>
    <property type="molecule type" value="Genomic_DNA"/>
</dbReference>
<dbReference type="GO" id="GO:0016020">
    <property type="term" value="C:membrane"/>
    <property type="evidence" value="ECO:0007669"/>
    <property type="project" value="UniProtKB-SubCell"/>
</dbReference>
<feature type="transmembrane region" description="Helical" evidence="7">
    <location>
        <begin position="125"/>
        <end position="143"/>
    </location>
</feature>
<feature type="transmembrane region" description="Helical" evidence="7">
    <location>
        <begin position="247"/>
        <end position="268"/>
    </location>
</feature>
<dbReference type="InterPro" id="IPR020846">
    <property type="entry name" value="MFS_dom"/>
</dbReference>
<feature type="transmembrane region" description="Helical" evidence="7">
    <location>
        <begin position="95"/>
        <end position="113"/>
    </location>
</feature>
<dbReference type="Gene3D" id="1.20.1250.20">
    <property type="entry name" value="MFS general substrate transporter like domains"/>
    <property type="match status" value="2"/>
</dbReference>
<feature type="transmembrane region" description="Helical" evidence="7">
    <location>
        <begin position="420"/>
        <end position="440"/>
    </location>
</feature>
<dbReference type="AlphaFoldDB" id="A0AAX4JXH9"/>
<dbReference type="InterPro" id="IPR036259">
    <property type="entry name" value="MFS_trans_sf"/>
</dbReference>